<sequence length="469" mass="51321">MAIILEHSVVKMNRKHMLLLASSGGGCVGVGSELASGQSVSTWGAPGSSMEDDTGEQIFKQLMKLGVVMNGLPHELNIFQLQEVKSPGKDTVVKKDSEDAPPTSVVKKDSEDAPPTSVVKKDSENTPSAKEVPSDNEFEKRLRPEVIPANEIGVTLDDIGALDEIKKLLHELVILPLESPELFIGNLCRPCKGILLFGPPGTGKTMLAKAIANEAGASFINVSMSTITSKWFGEDEKTVRALFTLAAKVSPTIIFVDEVDCMLGERTRAGEHEASRKIKNEFMTQWDGLMEKSGERILVLAATNRPFDLDEAIIRRFQHRIMVGLPSVKDREMIFKILLSKEKAEDLNFKGLAAMTEGYTGSDLQNLCRAAAVRPVLELAQKKGMMDTVGNKRKAAGKSSEDVLDSKGKGKEEQAIELRTLNMEDLREAKNRVAASVSAEGEGMSKLRQWNEIYGDGGSRKKQLLTYYV</sequence>
<dbReference type="Proteomes" id="UP001163603">
    <property type="component" value="Chromosome 13"/>
</dbReference>
<name>A0ACC0XB87_9ROSI</name>
<evidence type="ECO:0000313" key="1">
    <source>
        <dbReference type="EMBL" id="KAJ0013753.1"/>
    </source>
</evidence>
<reference evidence="2" key="1">
    <citation type="journal article" date="2023" name="G3 (Bethesda)">
        <title>Genome assembly and association tests identify interacting loci associated with vigor, precocity, and sex in interspecific pistachio rootstocks.</title>
        <authorList>
            <person name="Palmer W."/>
            <person name="Jacygrad E."/>
            <person name="Sagayaradj S."/>
            <person name="Cavanaugh K."/>
            <person name="Han R."/>
            <person name="Bertier L."/>
            <person name="Beede B."/>
            <person name="Kafkas S."/>
            <person name="Golino D."/>
            <person name="Preece J."/>
            <person name="Michelmore R."/>
        </authorList>
    </citation>
    <scope>NUCLEOTIDE SEQUENCE [LARGE SCALE GENOMIC DNA]</scope>
</reference>
<organism evidence="1 2">
    <name type="scientific">Pistacia integerrima</name>
    <dbReference type="NCBI Taxonomy" id="434235"/>
    <lineage>
        <taxon>Eukaryota</taxon>
        <taxon>Viridiplantae</taxon>
        <taxon>Streptophyta</taxon>
        <taxon>Embryophyta</taxon>
        <taxon>Tracheophyta</taxon>
        <taxon>Spermatophyta</taxon>
        <taxon>Magnoliopsida</taxon>
        <taxon>eudicotyledons</taxon>
        <taxon>Gunneridae</taxon>
        <taxon>Pentapetalae</taxon>
        <taxon>rosids</taxon>
        <taxon>malvids</taxon>
        <taxon>Sapindales</taxon>
        <taxon>Anacardiaceae</taxon>
        <taxon>Pistacia</taxon>
    </lineage>
</organism>
<proteinExistence type="predicted"/>
<gene>
    <name evidence="1" type="ORF">Pint_21875</name>
</gene>
<evidence type="ECO:0000313" key="2">
    <source>
        <dbReference type="Proteomes" id="UP001163603"/>
    </source>
</evidence>
<comment type="caution">
    <text evidence="1">The sequence shown here is derived from an EMBL/GenBank/DDBJ whole genome shotgun (WGS) entry which is preliminary data.</text>
</comment>
<keyword evidence="2" id="KW-1185">Reference proteome</keyword>
<accession>A0ACC0XB87</accession>
<dbReference type="EMBL" id="CM047748">
    <property type="protein sequence ID" value="KAJ0013753.1"/>
    <property type="molecule type" value="Genomic_DNA"/>
</dbReference>
<protein>
    <submittedName>
        <fullName evidence="1">Uncharacterized protein</fullName>
    </submittedName>
</protein>